<evidence type="ECO:0000256" key="3">
    <source>
        <dbReference type="ARBA" id="ARBA00022679"/>
    </source>
</evidence>
<protein>
    <submittedName>
        <fullName evidence="9">Phosphoethanolamine transferase eptB</fullName>
        <ecNumber evidence="9">2.7.-.-</ecNumber>
    </submittedName>
</protein>
<feature type="transmembrane region" description="Helical" evidence="7">
    <location>
        <begin position="99"/>
        <end position="124"/>
    </location>
</feature>
<proteinExistence type="predicted"/>
<comment type="subcellular location">
    <subcellularLocation>
        <location evidence="1">Cell membrane</location>
        <topology evidence="1">Multi-pass membrane protein</topology>
    </subcellularLocation>
</comment>
<evidence type="ECO:0000256" key="6">
    <source>
        <dbReference type="ARBA" id="ARBA00023136"/>
    </source>
</evidence>
<keyword evidence="3 9" id="KW-0808">Transferase</keyword>
<sequence length="531" mass="60544">MKKALSLIVLYSVLLLGSELLYRIVFAVPALPMGKLAENYAFILVFVALLYFVKSRVAQCLLLAFFAMSFIGNNIHYAAYQGWITPMNLYLLFKEWHEVIGATSSLVGKTLFPALWGLLEVIFVSSILCFQRKRSWIADGVFFLLMMFGIVRVALDESRSIISPKLSYSRIKTNYLSLSSFVGHTLPYKFLHLSVVSDYQMAEPQVASKPKVRNIIFLLGESESAKHVSYFGYDFENRNTTPFLTRFSQSDAQPIVKETYSAGLLTAIALPSLFNAIEYPNGLSQISKGTTNLFRLAKQQGYQTYFYTAQSQEDMDLLNLLGKTWIDELKYPTDLGFGFKQHMSDRELLPLLKKINLQEGNNFIILHQRGSHMPYGKILTAEQKVFGDKTANDEYDNTIYATDQLMKAVIHYLQQQTEQDWLFIYTSDHGQFVTPERHIQATMDEDNYLVPTVLYSPDSVVQQQLQQAFSQCDRLFHQQIATLLLNSFGYQQRISSCEQGYVNNNDLSGDQGYLQITPNAIKWVSPSKSLK</sequence>
<dbReference type="CDD" id="cd16017">
    <property type="entry name" value="LptA"/>
    <property type="match status" value="1"/>
</dbReference>
<evidence type="ECO:0000256" key="7">
    <source>
        <dbReference type="SAM" id="Phobius"/>
    </source>
</evidence>
<dbReference type="GO" id="GO:0009244">
    <property type="term" value="P:lipopolysaccharide core region biosynthetic process"/>
    <property type="evidence" value="ECO:0007669"/>
    <property type="project" value="TreeGrafter"/>
</dbReference>
<dbReference type="EMBL" id="CAAHDN010000006">
    <property type="protein sequence ID" value="VGM94889.1"/>
    <property type="molecule type" value="Genomic_DNA"/>
</dbReference>
<dbReference type="InterPro" id="IPR040423">
    <property type="entry name" value="PEA_transferase"/>
</dbReference>
<dbReference type="PANTHER" id="PTHR30443:SF0">
    <property type="entry name" value="PHOSPHOETHANOLAMINE TRANSFERASE EPTA"/>
    <property type="match status" value="1"/>
</dbReference>
<dbReference type="InterPro" id="IPR058130">
    <property type="entry name" value="PEA_transf_C"/>
</dbReference>
<keyword evidence="2" id="KW-1003">Cell membrane</keyword>
<feature type="domain" description="Sulfatase N-terminal" evidence="8">
    <location>
        <begin position="213"/>
        <end position="478"/>
    </location>
</feature>
<dbReference type="GO" id="GO:0005886">
    <property type="term" value="C:plasma membrane"/>
    <property type="evidence" value="ECO:0007669"/>
    <property type="project" value="UniProtKB-SubCell"/>
</dbReference>
<evidence type="ECO:0000259" key="8">
    <source>
        <dbReference type="Pfam" id="PF00884"/>
    </source>
</evidence>
<dbReference type="Pfam" id="PF00884">
    <property type="entry name" value="Sulfatase"/>
    <property type="match status" value="1"/>
</dbReference>
<evidence type="ECO:0000256" key="1">
    <source>
        <dbReference type="ARBA" id="ARBA00004651"/>
    </source>
</evidence>
<name>A0A486X943_9PAST</name>
<feature type="transmembrane region" description="Helical" evidence="7">
    <location>
        <begin position="37"/>
        <end position="53"/>
    </location>
</feature>
<organism evidence="9">
    <name type="scientific">uncultured Avibacterium sp</name>
    <dbReference type="NCBI Taxonomy" id="1936169"/>
    <lineage>
        <taxon>Bacteria</taxon>
        <taxon>Pseudomonadati</taxon>
        <taxon>Pseudomonadota</taxon>
        <taxon>Gammaproteobacteria</taxon>
        <taxon>Pasteurellales</taxon>
        <taxon>Pasteurellaceae</taxon>
        <taxon>Avibacterium</taxon>
        <taxon>environmental samples</taxon>
    </lineage>
</organism>
<feature type="transmembrane region" description="Helical" evidence="7">
    <location>
        <begin position="60"/>
        <end position="79"/>
    </location>
</feature>
<reference evidence="9" key="1">
    <citation type="submission" date="2019-03" db="EMBL/GenBank/DDBJ databases">
        <authorList>
            <consortium name="Pathogen Informatics"/>
        </authorList>
    </citation>
    <scope>NUCLEOTIDE SEQUENCE</scope>
    <source>
        <strain evidence="9">Unknown</strain>
    </source>
</reference>
<dbReference type="SUPFAM" id="SSF53649">
    <property type="entry name" value="Alkaline phosphatase-like"/>
    <property type="match status" value="1"/>
</dbReference>
<evidence type="ECO:0000256" key="4">
    <source>
        <dbReference type="ARBA" id="ARBA00022692"/>
    </source>
</evidence>
<evidence type="ECO:0000256" key="5">
    <source>
        <dbReference type="ARBA" id="ARBA00022989"/>
    </source>
</evidence>
<evidence type="ECO:0000313" key="9">
    <source>
        <dbReference type="EMBL" id="VGM94889.1"/>
    </source>
</evidence>
<feature type="transmembrane region" description="Helical" evidence="7">
    <location>
        <begin position="136"/>
        <end position="155"/>
    </location>
</feature>
<dbReference type="InterPro" id="IPR017850">
    <property type="entry name" value="Alkaline_phosphatase_core_sf"/>
</dbReference>
<dbReference type="PANTHER" id="PTHR30443">
    <property type="entry name" value="INNER MEMBRANE PROTEIN"/>
    <property type="match status" value="1"/>
</dbReference>
<dbReference type="GO" id="GO:0016776">
    <property type="term" value="F:phosphotransferase activity, phosphate group as acceptor"/>
    <property type="evidence" value="ECO:0007669"/>
    <property type="project" value="TreeGrafter"/>
</dbReference>
<dbReference type="Gene3D" id="3.40.720.10">
    <property type="entry name" value="Alkaline Phosphatase, subunit A"/>
    <property type="match status" value="1"/>
</dbReference>
<accession>A0A486X943</accession>
<keyword evidence="4 7" id="KW-0812">Transmembrane</keyword>
<dbReference type="InterPro" id="IPR000917">
    <property type="entry name" value="Sulfatase_N"/>
</dbReference>
<keyword evidence="5 7" id="KW-1133">Transmembrane helix</keyword>
<evidence type="ECO:0000256" key="2">
    <source>
        <dbReference type="ARBA" id="ARBA00022475"/>
    </source>
</evidence>
<keyword evidence="6 7" id="KW-0472">Membrane</keyword>
<dbReference type="EC" id="2.7.-.-" evidence="9"/>
<dbReference type="AlphaFoldDB" id="A0A486X943"/>
<gene>
    <name evidence="9" type="primary">eptB</name>
    <name evidence="9" type="ORF">NCTC4101_00236</name>
</gene>